<keyword evidence="1" id="KW-0812">Transmembrane</keyword>
<feature type="transmembrane region" description="Helical" evidence="1">
    <location>
        <begin position="37"/>
        <end position="55"/>
    </location>
</feature>
<feature type="transmembrane region" description="Helical" evidence="1">
    <location>
        <begin position="224"/>
        <end position="246"/>
    </location>
</feature>
<evidence type="ECO:0008006" key="3">
    <source>
        <dbReference type="Google" id="ProtNLM"/>
    </source>
</evidence>
<feature type="transmembrane region" description="Helical" evidence="1">
    <location>
        <begin position="127"/>
        <end position="146"/>
    </location>
</feature>
<feature type="transmembrane region" description="Helical" evidence="1">
    <location>
        <begin position="12"/>
        <end position="31"/>
    </location>
</feature>
<accession>A0AAU8CUY5</accession>
<evidence type="ECO:0000256" key="1">
    <source>
        <dbReference type="SAM" id="Phobius"/>
    </source>
</evidence>
<protein>
    <recommendedName>
        <fullName evidence="3">Na+-dependent transporter</fullName>
    </recommendedName>
</protein>
<dbReference type="Gene3D" id="1.20.1530.20">
    <property type="match status" value="1"/>
</dbReference>
<evidence type="ECO:0000313" key="2">
    <source>
        <dbReference type="EMBL" id="XCG50013.1"/>
    </source>
</evidence>
<dbReference type="RefSeq" id="WP_353642460.1">
    <property type="nucleotide sequence ID" value="NZ_CP159253.1"/>
</dbReference>
<dbReference type="InterPro" id="IPR038770">
    <property type="entry name" value="Na+/solute_symporter_sf"/>
</dbReference>
<dbReference type="AlphaFoldDB" id="A0AAU8CUY5"/>
<sequence length="317" mass="33269">MLNAFLTQAAKHGRLLLVLGLVAGIALPDLALTLKPWIGEMVAALLFLAALRVGPRQALGAARDIRFSVGIVLVFQVLFPVALILVMLGIGWTGILPTALVLMAAASSISGSPNLTVMTGHDPAPALRLLIVGTALLPLTVLPAFWLTPALDNTSEVFAAAGRLLLIIFAAGGLAFILRWRFLSDLSVSKLQAIDGASAIAMAVVVVGLMSAVGPAIFSDPSSLAINLAVAFGANFGLQIMVAMLLRRSGRYRLATPLAIVAGNRNIALFLTALPATITDPLLLFIGCYQIPMYLTPLLLGRFYRNADARRNGDGGV</sequence>
<gene>
    <name evidence="2" type="ORF">ABVK50_05810</name>
</gene>
<proteinExistence type="predicted"/>
<feature type="transmembrane region" description="Helical" evidence="1">
    <location>
        <begin position="199"/>
        <end position="218"/>
    </location>
</feature>
<feature type="transmembrane region" description="Helical" evidence="1">
    <location>
        <begin position="67"/>
        <end position="88"/>
    </location>
</feature>
<dbReference type="EMBL" id="CP159253">
    <property type="protein sequence ID" value="XCG50013.1"/>
    <property type="molecule type" value="Genomic_DNA"/>
</dbReference>
<reference evidence="2" key="1">
    <citation type="submission" date="2024-06" db="EMBL/GenBank/DDBJ databases">
        <title>Mesorhizobium karijinii sp. nov., a symbiont of the iconic Swainsona formosa from arid Australia.</title>
        <authorList>
            <person name="Hill Y.J."/>
            <person name="Watkin E.L.J."/>
            <person name="O'Hara G.W."/>
            <person name="Terpolilli J."/>
            <person name="Tye M.L."/>
            <person name="Kohlmeier M.G."/>
        </authorList>
    </citation>
    <scope>NUCLEOTIDE SEQUENCE</scope>
    <source>
        <strain evidence="2">WSM2240</strain>
    </source>
</reference>
<feature type="transmembrane region" description="Helical" evidence="1">
    <location>
        <begin position="158"/>
        <end position="178"/>
    </location>
</feature>
<name>A0AAU8CUY5_9HYPH</name>
<organism evidence="2">
    <name type="scientific">Mesorhizobium sp. WSM2240</name>
    <dbReference type="NCBI Taxonomy" id="3228851"/>
    <lineage>
        <taxon>Bacteria</taxon>
        <taxon>Pseudomonadati</taxon>
        <taxon>Pseudomonadota</taxon>
        <taxon>Alphaproteobacteria</taxon>
        <taxon>Hyphomicrobiales</taxon>
        <taxon>Phyllobacteriaceae</taxon>
        <taxon>Mesorhizobium</taxon>
    </lineage>
</organism>
<keyword evidence="1" id="KW-1133">Transmembrane helix</keyword>
<keyword evidence="1" id="KW-0472">Membrane</keyword>
<feature type="transmembrane region" description="Helical" evidence="1">
    <location>
        <begin position="94"/>
        <end position="115"/>
    </location>
</feature>